<name>A0AAW7JLE9_9BACT</name>
<dbReference type="EMBL" id="JAUEIF010000011">
    <property type="protein sequence ID" value="MDN0026085.1"/>
    <property type="molecule type" value="Genomic_DNA"/>
</dbReference>
<accession>A0AAW7JLE9</accession>
<reference evidence="3" key="1">
    <citation type="submission" date="2023-06" db="EMBL/GenBank/DDBJ databases">
        <authorList>
            <person name="Zeman M."/>
            <person name="Kubasova T."/>
            <person name="Jahodarova E."/>
            <person name="Nykrynova M."/>
            <person name="Rychlik I."/>
        </authorList>
    </citation>
    <scope>NUCLEOTIDE SEQUENCE</scope>
    <source>
        <strain evidence="3">ET15</strain>
        <strain evidence="2">ET37</strain>
    </source>
</reference>
<keyword evidence="4" id="KW-1185">Reference proteome</keyword>
<comment type="caution">
    <text evidence="3">The sequence shown here is derived from an EMBL/GenBank/DDBJ whole genome shotgun (WGS) entry which is preliminary data.</text>
</comment>
<organism evidence="3 5">
    <name type="scientific">Leyella lascolaii</name>
    <dbReference type="NCBI Taxonomy" id="1776379"/>
    <lineage>
        <taxon>Bacteria</taxon>
        <taxon>Pseudomonadati</taxon>
        <taxon>Bacteroidota</taxon>
        <taxon>Bacteroidia</taxon>
        <taxon>Bacteroidales</taxon>
        <taxon>Prevotellaceae</taxon>
        <taxon>Leyella</taxon>
    </lineage>
</organism>
<reference evidence="3" key="2">
    <citation type="submission" date="2023-08" db="EMBL/GenBank/DDBJ databases">
        <title>Identification and characterization of horizontal gene transfer across gut microbiota members of farm animals based on homology search.</title>
        <authorList>
            <person name="Schwarzerova J."/>
            <person name="Nykrynova M."/>
            <person name="Jureckova K."/>
            <person name="Cejkova D."/>
            <person name="Rychlik I."/>
        </authorList>
    </citation>
    <scope>NUCLEOTIDE SEQUENCE</scope>
    <source>
        <strain evidence="3">ET15</strain>
        <strain evidence="2">ET37</strain>
    </source>
</reference>
<feature type="region of interest" description="Disordered" evidence="1">
    <location>
        <begin position="41"/>
        <end position="62"/>
    </location>
</feature>
<evidence type="ECO:0000313" key="3">
    <source>
        <dbReference type="EMBL" id="MDN0026085.1"/>
    </source>
</evidence>
<gene>
    <name evidence="2" type="ORF">QVN81_11820</name>
    <name evidence="3" type="ORF">QVN84_11230</name>
</gene>
<dbReference type="Proteomes" id="UP001167831">
    <property type="component" value="Unassembled WGS sequence"/>
</dbReference>
<sequence>MKKTYIAPAICLLHIPAVLLSGSGSSAKMEGGLFLDISDEESSAGEGRAKKNDSDWDSWDND</sequence>
<dbReference type="RefSeq" id="WP_021993786.1">
    <property type="nucleotide sequence ID" value="NZ_CALUKV010000001.1"/>
</dbReference>
<dbReference type="EMBL" id="JAUEIE010000017">
    <property type="protein sequence ID" value="MDN0023697.1"/>
    <property type="molecule type" value="Genomic_DNA"/>
</dbReference>
<evidence type="ECO:0000256" key="1">
    <source>
        <dbReference type="SAM" id="MobiDB-lite"/>
    </source>
</evidence>
<proteinExistence type="predicted"/>
<evidence type="ECO:0000313" key="5">
    <source>
        <dbReference type="Proteomes" id="UP001168478"/>
    </source>
</evidence>
<evidence type="ECO:0000313" key="4">
    <source>
        <dbReference type="Proteomes" id="UP001167831"/>
    </source>
</evidence>
<protein>
    <submittedName>
        <fullName evidence="3">Uncharacterized protein</fullName>
    </submittedName>
</protein>
<dbReference type="Proteomes" id="UP001168478">
    <property type="component" value="Unassembled WGS sequence"/>
</dbReference>
<evidence type="ECO:0000313" key="2">
    <source>
        <dbReference type="EMBL" id="MDN0023697.1"/>
    </source>
</evidence>
<dbReference type="AlphaFoldDB" id="A0AAW7JLE9"/>